<organism evidence="1">
    <name type="scientific">Streptomyces sp. NBC_00180</name>
    <dbReference type="NCBI Taxonomy" id="2903632"/>
    <lineage>
        <taxon>Bacteria</taxon>
        <taxon>Bacillati</taxon>
        <taxon>Actinomycetota</taxon>
        <taxon>Actinomycetes</taxon>
        <taxon>Kitasatosporales</taxon>
        <taxon>Streptomycetaceae</taxon>
        <taxon>Streptomyces</taxon>
    </lineage>
</organism>
<accession>A0AAU1I3U7</accession>
<dbReference type="Pfam" id="PF19771">
    <property type="entry name" value="DUF6257"/>
    <property type="match status" value="1"/>
</dbReference>
<dbReference type="AlphaFoldDB" id="A0AAU1I3U7"/>
<dbReference type="InterPro" id="IPR046224">
    <property type="entry name" value="DUF6257"/>
</dbReference>
<protein>
    <submittedName>
        <fullName evidence="1">DUF6257 family protein</fullName>
    </submittedName>
</protein>
<sequence length="53" mass="6184">MANDIKFSDFTRGEKARIVALTARMAGPRADIRKLQRKVERIEQDALQRKQKK</sequence>
<proteinExistence type="predicted"/>
<evidence type="ECO:0000313" key="1">
    <source>
        <dbReference type="EMBL" id="WTP88770.1"/>
    </source>
</evidence>
<reference evidence="1" key="1">
    <citation type="submission" date="2022-10" db="EMBL/GenBank/DDBJ databases">
        <title>The complete genomes of actinobacterial strains from the NBC collection.</title>
        <authorList>
            <person name="Joergensen T.S."/>
            <person name="Alvarez Arevalo M."/>
            <person name="Sterndorff E.B."/>
            <person name="Faurdal D."/>
            <person name="Vuksanovic O."/>
            <person name="Mourched A.-S."/>
            <person name="Charusanti P."/>
            <person name="Shaw S."/>
            <person name="Blin K."/>
            <person name="Weber T."/>
        </authorList>
    </citation>
    <scope>NUCLEOTIDE SEQUENCE</scope>
    <source>
        <strain evidence="1">NBC 00180</strain>
    </source>
</reference>
<gene>
    <name evidence="1" type="ORF">OG477_26985</name>
</gene>
<name>A0AAU1I3U7_9ACTN</name>
<dbReference type="EMBL" id="CP108140">
    <property type="protein sequence ID" value="WTP88770.1"/>
    <property type="molecule type" value="Genomic_DNA"/>
</dbReference>